<feature type="domain" description="Agenet-like" evidence="1">
    <location>
        <begin position="11"/>
        <end position="39"/>
    </location>
</feature>
<dbReference type="Pfam" id="PF05641">
    <property type="entry name" value="Agenet"/>
    <property type="match status" value="1"/>
</dbReference>
<keyword evidence="3" id="KW-1185">Reference proteome</keyword>
<dbReference type="PANTHER" id="PTHR36805">
    <property type="entry name" value="AGENET DOMAIN-CONTAINING PROTEIN"/>
    <property type="match status" value="1"/>
</dbReference>
<evidence type="ECO:0000259" key="1">
    <source>
        <dbReference type="Pfam" id="PF05641"/>
    </source>
</evidence>
<dbReference type="PaxDb" id="3708-A0A078H1S5"/>
<dbReference type="AlphaFoldDB" id="A0A078H1S5"/>
<gene>
    <name evidence="2" type="primary">BnaC03g15680D</name>
    <name evidence="2" type="ORF">GSBRNA2T00052624001</name>
</gene>
<dbReference type="PANTHER" id="PTHR36805:SF6">
    <property type="entry name" value="GENOME ASSEMBLY, CHROMOSOME: A03"/>
    <property type="match status" value="1"/>
</dbReference>
<evidence type="ECO:0000313" key="3">
    <source>
        <dbReference type="Proteomes" id="UP000028999"/>
    </source>
</evidence>
<name>A0A078H1S5_BRANA</name>
<sequence length="43" mass="5083">MAQTNLRFKVGQTLEVRSFEDGYRGAWLRCEILNIYTKEGKLF</sequence>
<dbReference type="Gramene" id="CDY32600">
    <property type="protein sequence ID" value="CDY32600"/>
    <property type="gene ID" value="GSBRNA2T00052624001"/>
</dbReference>
<accession>A0A078H1S5</accession>
<organism evidence="2 3">
    <name type="scientific">Brassica napus</name>
    <name type="common">Rape</name>
    <dbReference type="NCBI Taxonomy" id="3708"/>
    <lineage>
        <taxon>Eukaryota</taxon>
        <taxon>Viridiplantae</taxon>
        <taxon>Streptophyta</taxon>
        <taxon>Embryophyta</taxon>
        <taxon>Tracheophyta</taxon>
        <taxon>Spermatophyta</taxon>
        <taxon>Magnoliopsida</taxon>
        <taxon>eudicotyledons</taxon>
        <taxon>Gunneridae</taxon>
        <taxon>Pentapetalae</taxon>
        <taxon>rosids</taxon>
        <taxon>malvids</taxon>
        <taxon>Brassicales</taxon>
        <taxon>Brassicaceae</taxon>
        <taxon>Brassiceae</taxon>
        <taxon>Brassica</taxon>
    </lineage>
</organism>
<dbReference type="EMBL" id="LK032297">
    <property type="protein sequence ID" value="CDY32600.1"/>
    <property type="molecule type" value="Genomic_DNA"/>
</dbReference>
<dbReference type="InterPro" id="IPR008395">
    <property type="entry name" value="Agenet-like_dom"/>
</dbReference>
<proteinExistence type="predicted"/>
<evidence type="ECO:0000313" key="2">
    <source>
        <dbReference type="EMBL" id="CDY32600.1"/>
    </source>
</evidence>
<reference evidence="2 3" key="1">
    <citation type="journal article" date="2014" name="Science">
        <title>Plant genetics. Early allopolyploid evolution in the post-Neolithic Brassica napus oilseed genome.</title>
        <authorList>
            <person name="Chalhoub B."/>
            <person name="Denoeud F."/>
            <person name="Liu S."/>
            <person name="Parkin I.A."/>
            <person name="Tang H."/>
            <person name="Wang X."/>
            <person name="Chiquet J."/>
            <person name="Belcram H."/>
            <person name="Tong C."/>
            <person name="Samans B."/>
            <person name="Correa M."/>
            <person name="Da Silva C."/>
            <person name="Just J."/>
            <person name="Falentin C."/>
            <person name="Koh C.S."/>
            <person name="Le Clainche I."/>
            <person name="Bernard M."/>
            <person name="Bento P."/>
            <person name="Noel B."/>
            <person name="Labadie K."/>
            <person name="Alberti A."/>
            <person name="Charles M."/>
            <person name="Arnaud D."/>
            <person name="Guo H."/>
            <person name="Daviaud C."/>
            <person name="Alamery S."/>
            <person name="Jabbari K."/>
            <person name="Zhao M."/>
            <person name="Edger P.P."/>
            <person name="Chelaifa H."/>
            <person name="Tack D."/>
            <person name="Lassalle G."/>
            <person name="Mestiri I."/>
            <person name="Schnel N."/>
            <person name="Le Paslier M.C."/>
            <person name="Fan G."/>
            <person name="Renault V."/>
            <person name="Bayer P.E."/>
            <person name="Golicz A.A."/>
            <person name="Manoli S."/>
            <person name="Lee T.H."/>
            <person name="Thi V.H."/>
            <person name="Chalabi S."/>
            <person name="Hu Q."/>
            <person name="Fan C."/>
            <person name="Tollenaere R."/>
            <person name="Lu Y."/>
            <person name="Battail C."/>
            <person name="Shen J."/>
            <person name="Sidebottom C.H."/>
            <person name="Wang X."/>
            <person name="Canaguier A."/>
            <person name="Chauveau A."/>
            <person name="Berard A."/>
            <person name="Deniot G."/>
            <person name="Guan M."/>
            <person name="Liu Z."/>
            <person name="Sun F."/>
            <person name="Lim Y.P."/>
            <person name="Lyons E."/>
            <person name="Town C.D."/>
            <person name="Bancroft I."/>
            <person name="Wang X."/>
            <person name="Meng J."/>
            <person name="Ma J."/>
            <person name="Pires J.C."/>
            <person name="King G.J."/>
            <person name="Brunel D."/>
            <person name="Delourme R."/>
            <person name="Renard M."/>
            <person name="Aury J.M."/>
            <person name="Adams K.L."/>
            <person name="Batley J."/>
            <person name="Snowdon R.J."/>
            <person name="Tost J."/>
            <person name="Edwards D."/>
            <person name="Zhou Y."/>
            <person name="Hua W."/>
            <person name="Sharpe A.G."/>
            <person name="Paterson A.H."/>
            <person name="Guan C."/>
            <person name="Wincker P."/>
        </authorList>
    </citation>
    <scope>NUCLEOTIDE SEQUENCE [LARGE SCALE GENOMIC DNA]</scope>
    <source>
        <strain evidence="3">cv. Darmor-bzh</strain>
    </source>
</reference>
<protein>
    <submittedName>
        <fullName evidence="2">BnaC03g15680D protein</fullName>
    </submittedName>
</protein>
<dbReference type="Proteomes" id="UP000028999">
    <property type="component" value="Unassembled WGS sequence"/>
</dbReference>